<dbReference type="Gene3D" id="3.40.50.300">
    <property type="entry name" value="P-loop containing nucleotide triphosphate hydrolases"/>
    <property type="match status" value="1"/>
</dbReference>
<comment type="subcellular location">
    <subcellularLocation>
        <location evidence="1">Cell membrane</location>
        <topology evidence="1">Multi-pass membrane protein</topology>
    </subcellularLocation>
</comment>
<dbReference type="PANTHER" id="PTHR24221:SF654">
    <property type="entry name" value="ATP-BINDING CASSETTE SUB-FAMILY B MEMBER 6"/>
    <property type="match status" value="1"/>
</dbReference>
<dbReference type="InterPro" id="IPR011527">
    <property type="entry name" value="ABC1_TM_dom"/>
</dbReference>
<name>A0ABV6G2X6_9GAMM</name>
<dbReference type="Gene3D" id="1.20.1560.10">
    <property type="entry name" value="ABC transporter type 1, transmembrane domain"/>
    <property type="match status" value="1"/>
</dbReference>
<dbReference type="SUPFAM" id="SSF90123">
    <property type="entry name" value="ABC transporter transmembrane region"/>
    <property type="match status" value="1"/>
</dbReference>
<dbReference type="Pfam" id="PF00664">
    <property type="entry name" value="ABC_membrane"/>
    <property type="match status" value="1"/>
</dbReference>
<feature type="transmembrane region" description="Helical" evidence="7">
    <location>
        <begin position="133"/>
        <end position="156"/>
    </location>
</feature>
<feature type="transmembrane region" description="Helical" evidence="7">
    <location>
        <begin position="41"/>
        <end position="61"/>
    </location>
</feature>
<dbReference type="InterPro" id="IPR014223">
    <property type="entry name" value="ABC_CydC/D"/>
</dbReference>
<evidence type="ECO:0000259" key="9">
    <source>
        <dbReference type="PROSITE" id="PS50929"/>
    </source>
</evidence>
<feature type="transmembrane region" description="Helical" evidence="7">
    <location>
        <begin position="162"/>
        <end position="181"/>
    </location>
</feature>
<organism evidence="10 11">
    <name type="scientific">Kushneria aurantia</name>
    <dbReference type="NCBI Taxonomy" id="504092"/>
    <lineage>
        <taxon>Bacteria</taxon>
        <taxon>Pseudomonadati</taxon>
        <taxon>Pseudomonadota</taxon>
        <taxon>Gammaproteobacteria</taxon>
        <taxon>Oceanospirillales</taxon>
        <taxon>Halomonadaceae</taxon>
        <taxon>Kushneria</taxon>
    </lineage>
</organism>
<dbReference type="InterPro" id="IPR017871">
    <property type="entry name" value="ABC_transporter-like_CS"/>
</dbReference>
<evidence type="ECO:0000256" key="5">
    <source>
        <dbReference type="ARBA" id="ARBA00022989"/>
    </source>
</evidence>
<dbReference type="SMART" id="SM00382">
    <property type="entry name" value="AAA"/>
    <property type="match status" value="1"/>
</dbReference>
<reference evidence="10 11" key="1">
    <citation type="submission" date="2024-09" db="EMBL/GenBank/DDBJ databases">
        <authorList>
            <person name="Sun Q."/>
            <person name="Mori K."/>
        </authorList>
    </citation>
    <scope>NUCLEOTIDE SEQUENCE [LARGE SCALE GENOMIC DNA]</scope>
    <source>
        <strain evidence="10 11">CCM 7415</strain>
    </source>
</reference>
<dbReference type="InterPro" id="IPR003593">
    <property type="entry name" value="AAA+_ATPase"/>
</dbReference>
<evidence type="ECO:0000256" key="2">
    <source>
        <dbReference type="ARBA" id="ARBA00022692"/>
    </source>
</evidence>
<dbReference type="InterPro" id="IPR036640">
    <property type="entry name" value="ABC1_TM_sf"/>
</dbReference>
<dbReference type="InterPro" id="IPR039421">
    <property type="entry name" value="Type_1_exporter"/>
</dbReference>
<evidence type="ECO:0000256" key="7">
    <source>
        <dbReference type="SAM" id="Phobius"/>
    </source>
</evidence>
<feature type="domain" description="ABC transmembrane type-1" evidence="9">
    <location>
        <begin position="20"/>
        <end position="306"/>
    </location>
</feature>
<sequence>MLKRLAPWLAQMKPWSPRPALGIVLQLLALAAGIGLLALSGWFLSAAAVAGLTAASFNYMLPSAGVRFFALSRTATRYAERLVTHDTTFRLLSKLRRSVYQRLEPLSPAALQRFGESELMTRLTADVDALDALYLRVLTPSIVALLGVVLCGVIIGAFAVPIGVFAALMLLIAGLLGPWLAQRSGRPLSDRWQRYNTAIRTRLLERLGGFSELLLYGRWQPEVDALLDAQRARDDCEYRLARQWGNAQLLSGLMLGLTLSGVLALGAWWSTHHGLDPTLIALMGLAVMGAFEAVAMLPQAWQHLGRIERAAERIEAVEQSVPEIAFPDRGAPPPSGSRLEIEALKVSLDADRSTLEGLDLCIEAGEQLVIQGPSGGGKTTLFNTLVRFVEPDSGDIRLGGVALDAFDEATLRAQFSVAPQETHLFGETFRDNLTMGDPDISDDAIHALLAELGLDEWLAQQPDGLDDYPDERGSSLSGGQLRRFGVARALLRQAPVVLLDEPTEGLDEATEARVLDTIRRRCTGRTLIVITHKPAQLEHFDRVAVLDGGRIIEQGSPQTLLDNPASRLAALQRHFEPTRLFPATG</sequence>
<dbReference type="CDD" id="cd18585">
    <property type="entry name" value="ABC_6TM_CydC"/>
    <property type="match status" value="1"/>
</dbReference>
<evidence type="ECO:0000256" key="3">
    <source>
        <dbReference type="ARBA" id="ARBA00022741"/>
    </source>
</evidence>
<evidence type="ECO:0000256" key="1">
    <source>
        <dbReference type="ARBA" id="ARBA00004651"/>
    </source>
</evidence>
<evidence type="ECO:0000313" key="11">
    <source>
        <dbReference type="Proteomes" id="UP001589814"/>
    </source>
</evidence>
<dbReference type="EMBL" id="JBHLVX010000032">
    <property type="protein sequence ID" value="MFC0268012.1"/>
    <property type="molecule type" value="Genomic_DNA"/>
</dbReference>
<dbReference type="PROSITE" id="PS00211">
    <property type="entry name" value="ABC_TRANSPORTER_1"/>
    <property type="match status" value="1"/>
</dbReference>
<dbReference type="SUPFAM" id="SSF52540">
    <property type="entry name" value="P-loop containing nucleoside triphosphate hydrolases"/>
    <property type="match status" value="1"/>
</dbReference>
<evidence type="ECO:0000313" key="10">
    <source>
        <dbReference type="EMBL" id="MFC0268012.1"/>
    </source>
</evidence>
<protein>
    <submittedName>
        <fullName evidence="10">Thiol reductant ABC exporter subunit CydC</fullName>
    </submittedName>
</protein>
<keyword evidence="5 7" id="KW-1133">Transmembrane helix</keyword>
<gene>
    <name evidence="10" type="primary">cydC</name>
    <name evidence="10" type="ORF">ACFFHW_08455</name>
</gene>
<dbReference type="InterPro" id="IPR003439">
    <property type="entry name" value="ABC_transporter-like_ATP-bd"/>
</dbReference>
<keyword evidence="11" id="KW-1185">Reference proteome</keyword>
<keyword evidence="4" id="KW-0067">ATP-binding</keyword>
<keyword evidence="2 7" id="KW-0812">Transmembrane</keyword>
<dbReference type="PROSITE" id="PS50893">
    <property type="entry name" value="ABC_TRANSPORTER_2"/>
    <property type="match status" value="1"/>
</dbReference>
<evidence type="ECO:0000259" key="8">
    <source>
        <dbReference type="PROSITE" id="PS50893"/>
    </source>
</evidence>
<dbReference type="RefSeq" id="WP_019950883.1">
    <property type="nucleotide sequence ID" value="NZ_JBHLVX010000032.1"/>
</dbReference>
<dbReference type="PROSITE" id="PS50929">
    <property type="entry name" value="ABC_TM1F"/>
    <property type="match status" value="1"/>
</dbReference>
<dbReference type="Pfam" id="PF00005">
    <property type="entry name" value="ABC_tran"/>
    <property type="match status" value="1"/>
</dbReference>
<keyword evidence="3" id="KW-0547">Nucleotide-binding</keyword>
<dbReference type="NCBIfam" id="TIGR02868">
    <property type="entry name" value="CydC"/>
    <property type="match status" value="1"/>
</dbReference>
<feature type="transmembrane region" description="Helical" evidence="7">
    <location>
        <begin position="277"/>
        <end position="297"/>
    </location>
</feature>
<comment type="caution">
    <text evidence="10">The sequence shown here is derived from an EMBL/GenBank/DDBJ whole genome shotgun (WGS) entry which is preliminary data.</text>
</comment>
<evidence type="ECO:0000256" key="4">
    <source>
        <dbReference type="ARBA" id="ARBA00022840"/>
    </source>
</evidence>
<dbReference type="Proteomes" id="UP001589814">
    <property type="component" value="Unassembled WGS sequence"/>
</dbReference>
<dbReference type="InterPro" id="IPR027417">
    <property type="entry name" value="P-loop_NTPase"/>
</dbReference>
<dbReference type="PANTHER" id="PTHR24221">
    <property type="entry name" value="ATP-BINDING CASSETTE SUB-FAMILY B"/>
    <property type="match status" value="1"/>
</dbReference>
<feature type="transmembrane region" description="Helical" evidence="7">
    <location>
        <begin position="249"/>
        <end position="271"/>
    </location>
</feature>
<feature type="domain" description="ABC transporter" evidence="8">
    <location>
        <begin position="339"/>
        <end position="573"/>
    </location>
</feature>
<accession>A0ABV6G2X6</accession>
<proteinExistence type="predicted"/>
<keyword evidence="6 7" id="KW-0472">Membrane</keyword>
<evidence type="ECO:0000256" key="6">
    <source>
        <dbReference type="ARBA" id="ARBA00023136"/>
    </source>
</evidence>